<reference evidence="1" key="1">
    <citation type="submission" date="2022-08" db="EMBL/GenBank/DDBJ databases">
        <authorList>
            <person name="Kallberg Y."/>
            <person name="Tangrot J."/>
            <person name="Rosling A."/>
        </authorList>
    </citation>
    <scope>NUCLEOTIDE SEQUENCE</scope>
    <source>
        <strain evidence="1">Wild A</strain>
    </source>
</reference>
<gene>
    <name evidence="1" type="ORF">FWILDA_LOCUS10568</name>
</gene>
<comment type="caution">
    <text evidence="1">The sequence shown here is derived from an EMBL/GenBank/DDBJ whole genome shotgun (WGS) entry which is preliminary data.</text>
</comment>
<proteinExistence type="predicted"/>
<feature type="non-terminal residue" evidence="1">
    <location>
        <position position="134"/>
    </location>
</feature>
<evidence type="ECO:0000313" key="1">
    <source>
        <dbReference type="EMBL" id="CAI2182414.1"/>
    </source>
</evidence>
<sequence>YGRGFTPDIQNTISSGLVEITTLGDFCKYGKPQTQPYPIAEGAQQRGRGGRIQEGDMVKATILGTVSKGIQGLGAGFAAITDSKTKVHMGVNFIRAGIALRMIEKNGEAPAPEEMLVGLQGLPEFPTFRTEYPT</sequence>
<dbReference type="AlphaFoldDB" id="A0A9W4SUW5"/>
<name>A0A9W4SUW5_9GLOM</name>
<organism evidence="1 2">
    <name type="scientific">Funneliformis geosporum</name>
    <dbReference type="NCBI Taxonomy" id="1117311"/>
    <lineage>
        <taxon>Eukaryota</taxon>
        <taxon>Fungi</taxon>
        <taxon>Fungi incertae sedis</taxon>
        <taxon>Mucoromycota</taxon>
        <taxon>Glomeromycotina</taxon>
        <taxon>Glomeromycetes</taxon>
        <taxon>Glomerales</taxon>
        <taxon>Glomeraceae</taxon>
        <taxon>Funneliformis</taxon>
    </lineage>
</organism>
<protein>
    <submittedName>
        <fullName evidence="1">1400_t:CDS:1</fullName>
    </submittedName>
</protein>
<keyword evidence="2" id="KW-1185">Reference proteome</keyword>
<accession>A0A9W4SUW5</accession>
<dbReference type="Proteomes" id="UP001153678">
    <property type="component" value="Unassembled WGS sequence"/>
</dbReference>
<dbReference type="EMBL" id="CAMKVN010002739">
    <property type="protein sequence ID" value="CAI2182414.1"/>
    <property type="molecule type" value="Genomic_DNA"/>
</dbReference>
<evidence type="ECO:0000313" key="2">
    <source>
        <dbReference type="Proteomes" id="UP001153678"/>
    </source>
</evidence>